<dbReference type="PaxDb" id="8355-A0A1L8HBL5"/>
<accession>A0A1L8HBL5</accession>
<dbReference type="KEGG" id="xla:108710096"/>
<reference evidence="2" key="2">
    <citation type="submission" date="2025-08" db="UniProtKB">
        <authorList>
            <consortium name="RefSeq"/>
        </authorList>
    </citation>
    <scope>IDENTIFICATION</scope>
    <source>
        <strain evidence="2">J_2021</strain>
        <tissue evidence="2">Erythrocytes</tissue>
    </source>
</reference>
<dbReference type="OrthoDB" id="272077at2759"/>
<dbReference type="Gene3D" id="1.25.40.10">
    <property type="entry name" value="Tetratricopeptide repeat domain"/>
    <property type="match status" value="4"/>
</dbReference>
<dbReference type="InterPro" id="IPR011990">
    <property type="entry name" value="TPR-like_helical_dom_sf"/>
</dbReference>
<dbReference type="STRING" id="8355.A0A1L8HBL5"/>
<dbReference type="OMA" id="PTPQQTF"/>
<dbReference type="SUPFAM" id="SSF49899">
    <property type="entry name" value="Concanavalin A-like lectins/glucanases"/>
    <property type="match status" value="1"/>
</dbReference>
<dbReference type="GeneID" id="108710096"/>
<dbReference type="SUPFAM" id="SSF81901">
    <property type="entry name" value="HCP-like"/>
    <property type="match status" value="3"/>
</dbReference>
<reference evidence="1" key="1">
    <citation type="submission" date="2024-06" db="UniProtKB">
        <authorList>
            <consortium name="RefSeq"/>
        </authorList>
    </citation>
    <scope>NUCLEOTIDE SEQUENCE [LARGE SCALE GENOMIC DNA]</scope>
    <source>
        <strain evidence="1">J_2021</strain>
    </source>
</reference>
<organism evidence="1 2">
    <name type="scientific">Xenopus laevis</name>
    <name type="common">African clawed frog</name>
    <dbReference type="NCBI Taxonomy" id="8355"/>
    <lineage>
        <taxon>Eukaryota</taxon>
        <taxon>Metazoa</taxon>
        <taxon>Chordata</taxon>
        <taxon>Craniata</taxon>
        <taxon>Vertebrata</taxon>
        <taxon>Euteleostomi</taxon>
        <taxon>Amphibia</taxon>
        <taxon>Batrachia</taxon>
        <taxon>Anura</taxon>
        <taxon>Pipoidea</taxon>
        <taxon>Pipidae</taxon>
        <taxon>Xenopodinae</taxon>
        <taxon>Xenopus</taxon>
        <taxon>Xenopus</taxon>
    </lineage>
</organism>
<dbReference type="RefSeq" id="XP_041440619.1">
    <property type="nucleotide sequence ID" value="XM_041584685.1"/>
</dbReference>
<dbReference type="PANTHER" id="PTHR44444:SF4">
    <property type="entry name" value="PROTEIN SEL-1 HOMOLOG 3 ISOFORM X1"/>
    <property type="match status" value="1"/>
</dbReference>
<dbReference type="SMART" id="SM00671">
    <property type="entry name" value="SEL1"/>
    <property type="match status" value="8"/>
</dbReference>
<gene>
    <name evidence="2" type="primary">LOC108710096</name>
</gene>
<dbReference type="Proteomes" id="UP000186698">
    <property type="component" value="Chromosome 2S"/>
</dbReference>
<evidence type="ECO:0000313" key="1">
    <source>
        <dbReference type="Proteomes" id="UP000186698"/>
    </source>
</evidence>
<dbReference type="InterPro" id="IPR013320">
    <property type="entry name" value="ConA-like_dom_sf"/>
</dbReference>
<name>A0A1L8HBL5_XENLA</name>
<dbReference type="InterPro" id="IPR042756">
    <property type="entry name" value="Sel-1L3"/>
</dbReference>
<keyword evidence="1" id="KW-1185">Reference proteome</keyword>
<evidence type="ECO:0000313" key="2">
    <source>
        <dbReference type="RefSeq" id="XP_041440619.1"/>
    </source>
</evidence>
<dbReference type="PANTHER" id="PTHR44444">
    <property type="entry name" value="PROTEIN SEL-1 HOMOLOG 3"/>
    <property type="match status" value="1"/>
</dbReference>
<dbReference type="AlphaFoldDB" id="A0A1L8HBL5"/>
<dbReference type="Pfam" id="PF08238">
    <property type="entry name" value="Sel1"/>
    <property type="match status" value="8"/>
</dbReference>
<dbReference type="InterPro" id="IPR006597">
    <property type="entry name" value="Sel1-like"/>
</dbReference>
<sequence length="1041" mass="117983">MGTTMPGTSAAALFLLFQLVAAQSGIPLGSLSVSSLEFLNPPDKVSEGHVLQVWYQCKEEQLVHVDIIASSLIASSVSVFKKRWSCGPQQEQTVRKIRLDFPDQMVYREDYFLRNSIYVHDVFLRAWISDYPSDYTSPADWLTYNRGLVKKIHYVQAVPPYSRPYKPPSRSLRWDQQLIWNLGKNKLPQCQAEPEVAHLLEFVYASTGEDFGVLRTLEPYKNRVLERQRKASISNPRCTFSTWLYLLEGCSRGTCGLFYHVGDDSDYSSPTVLLNSEGQLHIQVDLMSGKTYAFQSFVSLPLNQWCQIHLILDNSLANLTVICDDDPPSMMSYRFPTSVYLDDTTGYFSLTGCQFVSGIIGFLGPTVYYRNKITFIDKASPPKLLQSLHLSHWYNTCQAFQQHCGSKYQSFLSASRWQMPPGTCRDVFQDLVSGSNTISSGPTCTAMEAPAMPKRATVTRLLRRKAELGGGEHLNMEQIGRALYHIYMRRVLSTNGLSRMNGPISLLLQAGCLGYHPALYLASVLFQTGFGIKMDPSKALMLKLIAAQKDDRLSLMSLGHKHHMGGDGYPVDYDLSYAYYANIAFQSTEDRLQPNRDQSYVETIRLIDEEVLKLQTKEDDDLFMWLRYQAKQGVISAQQSVSRMLYWGQQGISSNLQAAAKFYEKGAMQQKDPVMMYDYGVVLLRGQGVKQDIPKALEYLKKAADMNFVPALNSLGWYYERYEGDYEKAIEYWERADELWNAEAAFNLGIMYFNGYYPGQGRNYTAAYHYYLKSATRGHIDAAVHVSFFWIKGIPGLVPRNPHDAVVWTKWAAEQNGYLGMQLRKGLDAYLKHSWLESLLHYIQAAEAGFEIAQFNAAYICQHDPDGLMSHYIHTDCMWKYYNLSVSSASPSSYAQIKMGDLLYTSHMRRKRNVQAAVQMYKAAALLKDPQGLYNLGILVEDGVPVPWSTLHELGFNRSTGSNNYTIAIELYRRCRDHESDDSYIPCSLALINAQIQYMWAFHGIMLKCSSAAAIAIVTLISLATILGRLRQGALIRQQSV</sequence>
<proteinExistence type="predicted"/>
<protein>
    <submittedName>
        <fullName evidence="2">Protein sel-1 homolog 3 isoform X1</fullName>
    </submittedName>
</protein>